<organism evidence="2 3">
    <name type="scientific">Kwoniella shandongensis</name>
    <dbReference type="NCBI Taxonomy" id="1734106"/>
    <lineage>
        <taxon>Eukaryota</taxon>
        <taxon>Fungi</taxon>
        <taxon>Dikarya</taxon>
        <taxon>Basidiomycota</taxon>
        <taxon>Agaricomycotina</taxon>
        <taxon>Tremellomycetes</taxon>
        <taxon>Tremellales</taxon>
        <taxon>Cryptococcaceae</taxon>
        <taxon>Kwoniella</taxon>
    </lineage>
</organism>
<feature type="compositionally biased region" description="Basic and acidic residues" evidence="1">
    <location>
        <begin position="88"/>
        <end position="99"/>
    </location>
</feature>
<evidence type="ECO:0000256" key="1">
    <source>
        <dbReference type="SAM" id="MobiDB-lite"/>
    </source>
</evidence>
<proteinExistence type="predicted"/>
<feature type="compositionally biased region" description="Low complexity" evidence="1">
    <location>
        <begin position="21"/>
        <end position="53"/>
    </location>
</feature>
<dbReference type="RefSeq" id="XP_031864395.2">
    <property type="nucleotide sequence ID" value="XM_032001505.2"/>
</dbReference>
<dbReference type="CDD" id="cd00298">
    <property type="entry name" value="ACD_sHsps_p23-like"/>
    <property type="match status" value="1"/>
</dbReference>
<dbReference type="GeneID" id="43585609"/>
<feature type="compositionally biased region" description="Polar residues" evidence="1">
    <location>
        <begin position="1"/>
        <end position="20"/>
    </location>
</feature>
<dbReference type="AlphaFoldDB" id="A0AAJ8MV64"/>
<dbReference type="Proteomes" id="UP000322225">
    <property type="component" value="Chromosome 5"/>
</dbReference>
<evidence type="ECO:0000313" key="2">
    <source>
        <dbReference type="EMBL" id="WWD18665.1"/>
    </source>
</evidence>
<feature type="region of interest" description="Disordered" evidence="1">
    <location>
        <begin position="337"/>
        <end position="381"/>
    </location>
</feature>
<dbReference type="EMBL" id="CP144055">
    <property type="protein sequence ID" value="WWD18665.1"/>
    <property type="molecule type" value="Genomic_DNA"/>
</dbReference>
<sequence length="554" mass="58312">MTFLSTNPFDKSKSTQHTRPSISCIASTSSTPSPTSSGSSSFSSLFDSTNRSSQSPIDDAGQARRESQCSATSWGSMAEVYLSADNGGAEKDVEGDHSGGNDASPSPLRNGSSGSIQTVSSSSSSSSDPTLTTPDLSQHDDLPPFLSPQHSGSSPSGSTTSTAPSKGESTPRAELPPPVWPLSATTPRKQGLFEEPIGMQSDSSSTVTRKPSLKRGGSWRKKHASLDTPPTAPHHHDHPTFASFTTLRDIPPLDDPTPAPSNSASAPAPVPTPQPSGNYLSSNATPTSVKRLSGESGNAIAAGKKIVAHSPATGCHISAPLSPPVGYPLPSFYPGGRRHSSSAGFAQSLASSGASTSSSSSSSKSAEPTPPPPRWAQPPHVTNAVSGRALSFGSAQSRPDINFDDFDPELFEGKEDEWIEIIKGMEGRIAIKSTPELYDIMVWLPGFSLDNITIATRGHRTIHLVADQWDEGDHAQWDIKLGEDANLKSVNAKFTGKELRVTVAREQRRPYHNPKSRSFRSDPSTPSSGSSLSVPSITATSGHNPLDQASTRTN</sequence>
<accession>A0AAJ8MV64</accession>
<reference evidence="2" key="1">
    <citation type="submission" date="2017-08" db="EMBL/GenBank/DDBJ databases">
        <authorList>
            <person name="Cuomo C."/>
            <person name="Billmyre B."/>
            <person name="Heitman J."/>
        </authorList>
    </citation>
    <scope>NUCLEOTIDE SEQUENCE</scope>
    <source>
        <strain evidence="2">CBS 12478</strain>
    </source>
</reference>
<evidence type="ECO:0000313" key="3">
    <source>
        <dbReference type="Proteomes" id="UP000322225"/>
    </source>
</evidence>
<feature type="compositionally biased region" description="Low complexity" evidence="1">
    <location>
        <begin position="147"/>
        <end position="167"/>
    </location>
</feature>
<dbReference type="SUPFAM" id="SSF49764">
    <property type="entry name" value="HSP20-like chaperones"/>
    <property type="match status" value="1"/>
</dbReference>
<feature type="compositionally biased region" description="Polar residues" evidence="1">
    <location>
        <begin position="200"/>
        <end position="209"/>
    </location>
</feature>
<feature type="compositionally biased region" description="Polar residues" evidence="1">
    <location>
        <begin position="101"/>
        <end position="111"/>
    </location>
</feature>
<dbReference type="InterPro" id="IPR008978">
    <property type="entry name" value="HSP20-like_chaperone"/>
</dbReference>
<feature type="compositionally biased region" description="Low complexity" evidence="1">
    <location>
        <begin position="112"/>
        <end position="127"/>
    </location>
</feature>
<feature type="compositionally biased region" description="Polar residues" evidence="1">
    <location>
        <begin position="277"/>
        <end position="290"/>
    </location>
</feature>
<feature type="compositionally biased region" description="Polar residues" evidence="1">
    <location>
        <begin position="537"/>
        <end position="554"/>
    </location>
</feature>
<reference evidence="2" key="2">
    <citation type="submission" date="2024-01" db="EMBL/GenBank/DDBJ databases">
        <title>Comparative genomics of Cryptococcus and Kwoniella reveals pathogenesis evolution and contrasting modes of karyotype evolution via chromosome fusion or intercentromeric recombination.</title>
        <authorList>
            <person name="Coelho M.A."/>
            <person name="David-Palma M."/>
            <person name="Shea T."/>
            <person name="Bowers K."/>
            <person name="McGinley-Smith S."/>
            <person name="Mohammad A.W."/>
            <person name="Gnirke A."/>
            <person name="Yurkov A.M."/>
            <person name="Nowrousian M."/>
            <person name="Sun S."/>
            <person name="Cuomo C.A."/>
            <person name="Heitman J."/>
        </authorList>
    </citation>
    <scope>NUCLEOTIDE SEQUENCE</scope>
    <source>
        <strain evidence="2">CBS 12478</strain>
    </source>
</reference>
<dbReference type="KEGG" id="ksn:43585609"/>
<protein>
    <recommendedName>
        <fullName evidence="4">SHSP domain-containing protein</fullName>
    </recommendedName>
</protein>
<feature type="compositionally biased region" description="Basic residues" evidence="1">
    <location>
        <begin position="211"/>
        <end position="223"/>
    </location>
</feature>
<feature type="region of interest" description="Disordered" evidence="1">
    <location>
        <begin position="503"/>
        <end position="554"/>
    </location>
</feature>
<feature type="region of interest" description="Disordered" evidence="1">
    <location>
        <begin position="1"/>
        <end position="292"/>
    </location>
</feature>
<feature type="compositionally biased region" description="Low complexity" evidence="1">
    <location>
        <begin position="521"/>
        <end position="536"/>
    </location>
</feature>
<evidence type="ECO:0008006" key="4">
    <source>
        <dbReference type="Google" id="ProtNLM"/>
    </source>
</evidence>
<name>A0AAJ8MV64_9TREE</name>
<keyword evidence="3" id="KW-1185">Reference proteome</keyword>
<gene>
    <name evidence="2" type="ORF">CI109_103118</name>
</gene>
<feature type="compositionally biased region" description="Low complexity" evidence="1">
    <location>
        <begin position="346"/>
        <end position="366"/>
    </location>
</feature>